<proteinExistence type="predicted"/>
<reference evidence="3" key="1">
    <citation type="journal article" date="2017" name="Proc. Natl. Acad. Sci. U.S.A.">
        <title>Simulation of Deepwater Horizon oil plume reveals substrate specialization within a complex community of hydrocarbon-degraders.</title>
        <authorList>
            <person name="Hu P."/>
            <person name="Dubinsky E.A."/>
            <person name="Probst A.J."/>
            <person name="Wang J."/>
            <person name="Sieber C.M.K."/>
            <person name="Tom L.M."/>
            <person name="Gardinali P."/>
            <person name="Banfield J.F."/>
            <person name="Atlas R.M."/>
            <person name="Andersen G.L."/>
        </authorList>
    </citation>
    <scope>NUCLEOTIDE SEQUENCE [LARGE SCALE GENOMIC DNA]</scope>
</reference>
<name>A0A1Z8AQP3_9FLAO</name>
<evidence type="ECO:0000313" key="3">
    <source>
        <dbReference type="Proteomes" id="UP000196102"/>
    </source>
</evidence>
<accession>A0A1Z8AQP3</accession>
<evidence type="ECO:0000259" key="1">
    <source>
        <dbReference type="Pfam" id="PF03544"/>
    </source>
</evidence>
<dbReference type="SUPFAM" id="SSF74653">
    <property type="entry name" value="TolA/TonB C-terminal domain"/>
    <property type="match status" value="1"/>
</dbReference>
<organism evidence="2 3">
    <name type="scientific">Nonlabens dokdonensis</name>
    <dbReference type="NCBI Taxonomy" id="328515"/>
    <lineage>
        <taxon>Bacteria</taxon>
        <taxon>Pseudomonadati</taxon>
        <taxon>Bacteroidota</taxon>
        <taxon>Flavobacteriia</taxon>
        <taxon>Flavobacteriales</taxon>
        <taxon>Flavobacteriaceae</taxon>
        <taxon>Nonlabens</taxon>
    </lineage>
</organism>
<dbReference type="RefSeq" id="WP_303687308.1">
    <property type="nucleotide sequence ID" value="NZ_CAJXYO010000007.1"/>
</dbReference>
<dbReference type="SUPFAM" id="SSF82185">
    <property type="entry name" value="Histone H3 K4-specific methyltransferase SET7/9 N-terminal domain"/>
    <property type="match status" value="1"/>
</dbReference>
<protein>
    <recommendedName>
        <fullName evidence="1">TonB C-terminal domain-containing protein</fullName>
    </recommendedName>
</protein>
<dbReference type="EMBL" id="MAAX01000156">
    <property type="protein sequence ID" value="OUS12669.1"/>
    <property type="molecule type" value="Genomic_DNA"/>
</dbReference>
<comment type="caution">
    <text evidence="2">The sequence shown here is derived from an EMBL/GenBank/DDBJ whole genome shotgun (WGS) entry which is preliminary data.</text>
</comment>
<dbReference type="Gene3D" id="3.90.930.1">
    <property type="match status" value="1"/>
</dbReference>
<dbReference type="Gene3D" id="3.30.1150.10">
    <property type="match status" value="1"/>
</dbReference>
<sequence length="321" mass="37462">MLKQILSFTFIFCFAIISTAQNKEFLDKKFEMSNSQMASYYRISTEDPSIGLTKYETYYIENDSLQSKGYVNSKNPDRKSGTWQWFYPNGNKRSTRSYSNGRTVGNQTFYFEDGSLQESYSYNKNVKREMPYQYDYYKSDDGRVLIEKGNGTYNGAYRGRLRNEIDSISGSIKNKLAEGKWKTFKNGKLILEEEFKQGVFISGIQYKSGKKLVYNDFYTKAVPEMSMEKFRRKLKANMKYYHERIDIDEQDYVEKLILLIDVNTDGTITNIRVQDGMGKGPDEVAIRAVKRIKGKWKPATLRTFPVKSTFAFPYTFESRGF</sequence>
<dbReference type="Pfam" id="PF03544">
    <property type="entry name" value="TonB_C"/>
    <property type="match status" value="1"/>
</dbReference>
<dbReference type="Proteomes" id="UP000196102">
    <property type="component" value="Unassembled WGS sequence"/>
</dbReference>
<dbReference type="GO" id="GO:0055085">
    <property type="term" value="P:transmembrane transport"/>
    <property type="evidence" value="ECO:0007669"/>
    <property type="project" value="InterPro"/>
</dbReference>
<dbReference type="InterPro" id="IPR037682">
    <property type="entry name" value="TonB_C"/>
</dbReference>
<feature type="domain" description="TonB C-terminal" evidence="1">
    <location>
        <begin position="256"/>
        <end position="317"/>
    </location>
</feature>
<dbReference type="AlphaFoldDB" id="A0A1Z8AQP3"/>
<gene>
    <name evidence="2" type="ORF">A9Q93_10095</name>
</gene>
<evidence type="ECO:0000313" key="2">
    <source>
        <dbReference type="EMBL" id="OUS12669.1"/>
    </source>
</evidence>